<gene>
    <name evidence="14" type="primary">lolB</name>
    <name evidence="14" type="ORF">NCTC10660_00814</name>
</gene>
<feature type="signal peptide" evidence="13">
    <location>
        <begin position="1"/>
        <end position="25"/>
    </location>
</feature>
<protein>
    <recommendedName>
        <fullName evidence="4">Outer-membrane lipoprotein LolB</fullName>
    </recommendedName>
</protein>
<dbReference type="GeneID" id="93351812"/>
<dbReference type="InterPro" id="IPR029046">
    <property type="entry name" value="LolA/LolB/LppX"/>
</dbReference>
<evidence type="ECO:0000313" key="15">
    <source>
        <dbReference type="Proteomes" id="UP000254927"/>
    </source>
</evidence>
<comment type="subcellular location">
    <subcellularLocation>
        <location evidence="1">Cell outer membrane</location>
        <topology evidence="1">Lipid-anchor</topology>
    </subcellularLocation>
</comment>
<keyword evidence="10" id="KW-0143">Chaperone</keyword>
<dbReference type="InterPro" id="IPR004565">
    <property type="entry name" value="OM_lipoprot_LolB"/>
</dbReference>
<comment type="subunit">
    <text evidence="3">Monomer.</text>
</comment>
<name>A0A378TWP8_NEIEL</name>
<evidence type="ECO:0000256" key="4">
    <source>
        <dbReference type="ARBA" id="ARBA00016202"/>
    </source>
</evidence>
<evidence type="ECO:0000256" key="12">
    <source>
        <dbReference type="ARBA" id="ARBA00023288"/>
    </source>
</evidence>
<keyword evidence="8" id="KW-0472">Membrane</keyword>
<evidence type="ECO:0000256" key="5">
    <source>
        <dbReference type="ARBA" id="ARBA00022448"/>
    </source>
</evidence>
<feature type="chain" id="PRO_5016912561" description="Outer-membrane lipoprotein LolB" evidence="13">
    <location>
        <begin position="26"/>
        <end position="194"/>
    </location>
</feature>
<keyword evidence="6 13" id="KW-0732">Signal</keyword>
<dbReference type="Gene3D" id="2.50.20.10">
    <property type="entry name" value="Lipoprotein localisation LolA/LolB/LppX"/>
    <property type="match status" value="1"/>
</dbReference>
<dbReference type="GO" id="GO:0015031">
    <property type="term" value="P:protein transport"/>
    <property type="evidence" value="ECO:0007669"/>
    <property type="project" value="UniProtKB-KW"/>
</dbReference>
<proteinExistence type="inferred from homology"/>
<evidence type="ECO:0000256" key="2">
    <source>
        <dbReference type="ARBA" id="ARBA00009696"/>
    </source>
</evidence>
<evidence type="ECO:0000256" key="1">
    <source>
        <dbReference type="ARBA" id="ARBA00004459"/>
    </source>
</evidence>
<dbReference type="RefSeq" id="WP_074895870.1">
    <property type="nucleotide sequence ID" value="NZ_CP031252.1"/>
</dbReference>
<evidence type="ECO:0000256" key="6">
    <source>
        <dbReference type="ARBA" id="ARBA00022729"/>
    </source>
</evidence>
<keyword evidence="11" id="KW-0998">Cell outer membrane</keyword>
<dbReference type="CDD" id="cd16326">
    <property type="entry name" value="LolB"/>
    <property type="match status" value="1"/>
</dbReference>
<dbReference type="PROSITE" id="PS51257">
    <property type="entry name" value="PROKAR_LIPOPROTEIN"/>
    <property type="match status" value="1"/>
</dbReference>
<sequence length="194" mass="21207">MKTKLLFPCAAALLLAGCLSTPVRQTNWRPQDEGADFSADGRLAVQHEGKGSYANFDWNRQNGVQTINVNTPLGNTLGQICRDSQGVLAVNAKGERFTAPDVRQLSQKLLGFALPLEYLDVWMRGQWAADLPHNLTAEGDLQQAGWNISRQTQEDGSVRVLALRNEQLSLRLVFDSVMPSENGADAPTQCAARG</sequence>
<dbReference type="AlphaFoldDB" id="A0A378TWP8"/>
<reference evidence="14 15" key="1">
    <citation type="submission" date="2018-06" db="EMBL/GenBank/DDBJ databases">
        <authorList>
            <consortium name="Pathogen Informatics"/>
            <person name="Doyle S."/>
        </authorList>
    </citation>
    <scope>NUCLEOTIDE SEQUENCE [LARGE SCALE GENOMIC DNA]</scope>
    <source>
        <strain evidence="14 15">NCTC10660</strain>
    </source>
</reference>
<evidence type="ECO:0000256" key="11">
    <source>
        <dbReference type="ARBA" id="ARBA00023237"/>
    </source>
</evidence>
<keyword evidence="9" id="KW-0564">Palmitate</keyword>
<evidence type="ECO:0000256" key="13">
    <source>
        <dbReference type="SAM" id="SignalP"/>
    </source>
</evidence>
<dbReference type="EMBL" id="UGQW01000002">
    <property type="protein sequence ID" value="STZ67337.1"/>
    <property type="molecule type" value="Genomic_DNA"/>
</dbReference>
<evidence type="ECO:0000256" key="8">
    <source>
        <dbReference type="ARBA" id="ARBA00023136"/>
    </source>
</evidence>
<dbReference type="Proteomes" id="UP000254927">
    <property type="component" value="Unassembled WGS sequence"/>
</dbReference>
<keyword evidence="5" id="KW-0813">Transport</keyword>
<evidence type="ECO:0000256" key="3">
    <source>
        <dbReference type="ARBA" id="ARBA00011245"/>
    </source>
</evidence>
<dbReference type="Pfam" id="PF03550">
    <property type="entry name" value="LolB"/>
    <property type="match status" value="1"/>
</dbReference>
<accession>A0A378TWP8</accession>
<evidence type="ECO:0000256" key="9">
    <source>
        <dbReference type="ARBA" id="ARBA00023139"/>
    </source>
</evidence>
<evidence type="ECO:0000256" key="10">
    <source>
        <dbReference type="ARBA" id="ARBA00023186"/>
    </source>
</evidence>
<dbReference type="GO" id="GO:0009279">
    <property type="term" value="C:cell outer membrane"/>
    <property type="evidence" value="ECO:0007669"/>
    <property type="project" value="UniProtKB-SubCell"/>
</dbReference>
<comment type="similarity">
    <text evidence="2">Belongs to the LolB family.</text>
</comment>
<keyword evidence="12 14" id="KW-0449">Lipoprotein</keyword>
<evidence type="ECO:0000313" key="14">
    <source>
        <dbReference type="EMBL" id="STZ67337.1"/>
    </source>
</evidence>
<keyword evidence="7" id="KW-0653">Protein transport</keyword>
<organism evidence="14 15">
    <name type="scientific">Neisseria elongata</name>
    <dbReference type="NCBI Taxonomy" id="495"/>
    <lineage>
        <taxon>Bacteria</taxon>
        <taxon>Pseudomonadati</taxon>
        <taxon>Pseudomonadota</taxon>
        <taxon>Betaproteobacteria</taxon>
        <taxon>Neisseriales</taxon>
        <taxon>Neisseriaceae</taxon>
        <taxon>Neisseria</taxon>
    </lineage>
</organism>
<dbReference type="SUPFAM" id="SSF89392">
    <property type="entry name" value="Prokaryotic lipoproteins and lipoprotein localization factors"/>
    <property type="match status" value="1"/>
</dbReference>
<evidence type="ECO:0000256" key="7">
    <source>
        <dbReference type="ARBA" id="ARBA00022927"/>
    </source>
</evidence>